<reference evidence="1 2" key="1">
    <citation type="submission" date="2024-02" db="EMBL/GenBank/DDBJ databases">
        <title>FIRST GENOME SEQUENCES OF Leishmania (Viannia) shawi, Leishmania (Viannia) lindenbergi AND Leishmania (Viannia) utingensis.</title>
        <authorList>
            <person name="Resadore F."/>
            <person name="Custodio M.G.F."/>
            <person name="Boite M.C."/>
            <person name="Cupolillo E."/>
            <person name="Ferreira G.E.M."/>
        </authorList>
    </citation>
    <scope>NUCLEOTIDE SEQUENCE [LARGE SCALE GENOMIC DNA]</scope>
    <source>
        <strain evidence="1 2">MDAS/BR/1979/M5533</strain>
    </source>
</reference>
<name>A0AAW3C7R4_9TRYP</name>
<gene>
    <name evidence="1" type="ORF">Q4I28_001146</name>
</gene>
<keyword evidence="2" id="KW-1185">Reference proteome</keyword>
<proteinExistence type="predicted"/>
<protein>
    <submittedName>
        <fullName evidence="1">Uncharacterized protein</fullName>
    </submittedName>
</protein>
<accession>A0AAW3C7R4</accession>
<dbReference type="EMBL" id="JBAMZN010000008">
    <property type="protein sequence ID" value="KAL0529567.1"/>
    <property type="molecule type" value="Genomic_DNA"/>
</dbReference>
<comment type="caution">
    <text evidence="1">The sequence shown here is derived from an EMBL/GenBank/DDBJ whole genome shotgun (WGS) entry which is preliminary data.</text>
</comment>
<dbReference type="Proteomes" id="UP001501274">
    <property type="component" value="Unassembled WGS sequence"/>
</dbReference>
<dbReference type="AlphaFoldDB" id="A0AAW3C7R4"/>
<evidence type="ECO:0000313" key="2">
    <source>
        <dbReference type="Proteomes" id="UP001501274"/>
    </source>
</evidence>
<organism evidence="1 2">
    <name type="scientific">Leishmania naiffi</name>
    <dbReference type="NCBI Taxonomy" id="5678"/>
    <lineage>
        <taxon>Eukaryota</taxon>
        <taxon>Discoba</taxon>
        <taxon>Euglenozoa</taxon>
        <taxon>Kinetoplastea</taxon>
        <taxon>Metakinetoplastina</taxon>
        <taxon>Trypanosomatida</taxon>
        <taxon>Trypanosomatidae</taxon>
        <taxon>Leishmaniinae</taxon>
        <taxon>Leishmania</taxon>
        <taxon>Leishmania naiffi species complex</taxon>
    </lineage>
</organism>
<sequence length="83" mass="8672">MPCTSSAATASCGRPSPQQLLRPLLFDRRAAPPAIPTAAPAEPFRYDYDANAGGYTALLPLVASSAAVNSVLGVMETPERRVV</sequence>
<evidence type="ECO:0000313" key="1">
    <source>
        <dbReference type="EMBL" id="KAL0529567.1"/>
    </source>
</evidence>